<keyword evidence="2" id="KW-1185">Reference proteome</keyword>
<dbReference type="PIRSF" id="PIRSF035865">
    <property type="entry name" value="UCP035865"/>
    <property type="match status" value="1"/>
</dbReference>
<dbReference type="AlphaFoldDB" id="A0A248JQQ2"/>
<dbReference type="RefSeq" id="WP_088871665.1">
    <property type="nucleotide sequence ID" value="NZ_CP022110.1"/>
</dbReference>
<dbReference type="InterPro" id="IPR014598">
    <property type="entry name" value="UCP035865"/>
</dbReference>
<dbReference type="Proteomes" id="UP000197153">
    <property type="component" value="Chromosome 1"/>
</dbReference>
<evidence type="ECO:0000313" key="1">
    <source>
        <dbReference type="EMBL" id="ASG20856.1"/>
    </source>
</evidence>
<protein>
    <recommendedName>
        <fullName evidence="3">DUF2336 domain-containing protein</fullName>
    </recommendedName>
</protein>
<accession>A0A248JQQ2</accession>
<organism evidence="1 2">
    <name type="scientific">Nitrospirillum viridazoti CBAmc</name>
    <dbReference type="NCBI Taxonomy" id="1441467"/>
    <lineage>
        <taxon>Bacteria</taxon>
        <taxon>Pseudomonadati</taxon>
        <taxon>Pseudomonadota</taxon>
        <taxon>Alphaproteobacteria</taxon>
        <taxon>Rhodospirillales</taxon>
        <taxon>Azospirillaceae</taxon>
        <taxon>Nitrospirillum</taxon>
        <taxon>Nitrospirillum viridazoti</taxon>
    </lineage>
</organism>
<evidence type="ECO:0000313" key="2">
    <source>
        <dbReference type="Proteomes" id="UP000197153"/>
    </source>
</evidence>
<evidence type="ECO:0008006" key="3">
    <source>
        <dbReference type="Google" id="ProtNLM"/>
    </source>
</evidence>
<dbReference type="EMBL" id="CP022110">
    <property type="protein sequence ID" value="ASG20856.1"/>
    <property type="molecule type" value="Genomic_DNA"/>
</dbReference>
<gene>
    <name evidence="1" type="ORF">Y958_08560</name>
</gene>
<dbReference type="KEGG" id="nao:Y958_08560"/>
<proteinExistence type="predicted"/>
<dbReference type="Pfam" id="PF10098">
    <property type="entry name" value="DUF2336"/>
    <property type="match status" value="1"/>
</dbReference>
<name>A0A248JQQ2_9PROT</name>
<dbReference type="InterPro" id="IPR019285">
    <property type="entry name" value="DUF2336"/>
</dbReference>
<sequence>MSETLTHQDVQRLLADPSATTRAEMATKVAAQFGADQLSPSERALAEDIVRLMARDAAVRVRSALSESLKTYPAIPRDVALQLARDVEEVSLPFIELSSVLTDADLIELIKTGSEAKQSAVAKRPDVSEGVADALVDNGAETAVATLMANEAAKVTEAALTRVLNRFPKSDAVHAPLIERGSLPVTIAERLVTMVSEQLRERLVERHELPADVASDIVLQGREKATYELVGVATDAQLETLIEQLYRNGRLSPSLLLRSLCMGDVAFFEVALAQLARIPTPNARMLIHDAGKLGMKALFDRTGMPQSIYPAIKVALDVASETEFDGGEHDLERHRRKMLERILTQFEEMASDDLDYLLSKLTDLTTKV</sequence>
<reference evidence="1 2" key="1">
    <citation type="submission" date="2017-06" db="EMBL/GenBank/DDBJ databases">
        <title>Complete genome sequence of Nitrospirillum amazonense strain CBAmC, an endophytic nitrogen-fixing and plant growth-promoting bacterium, isolated from sugarcane.</title>
        <authorList>
            <person name="Schwab S."/>
            <person name="dos Santos Teixeira K.R."/>
            <person name="Simoes Araujo J.L."/>
            <person name="Soares Vidal M."/>
            <person name="Borges de Freitas H.R."/>
            <person name="Rivello Crivelaro A.L."/>
            <person name="Bueno de Camargo Nunes A."/>
            <person name="dos Santos C.M."/>
            <person name="Palmeira da Silva Rosa D."/>
            <person name="da Silva Padilha D."/>
            <person name="da Silva E."/>
            <person name="Araujo Terra L."/>
            <person name="Soares Mendes V."/>
            <person name="Farinelli L."/>
            <person name="Magalhaes Cruz L."/>
            <person name="Baldani J.I."/>
        </authorList>
    </citation>
    <scope>NUCLEOTIDE SEQUENCE [LARGE SCALE GENOMIC DNA]</scope>
    <source>
        <strain evidence="1 2">CBAmC</strain>
    </source>
</reference>